<gene>
    <name evidence="1" type="ORF">BAQU_1982</name>
</gene>
<dbReference type="Proteomes" id="UP000216451">
    <property type="component" value="Unassembled WGS sequence"/>
</dbReference>
<comment type="caution">
    <text evidence="1">The sequence shown here is derived from an EMBL/GenBank/DDBJ whole genome shotgun (WGS) entry which is preliminary data.</text>
</comment>
<reference evidence="1 2" key="1">
    <citation type="journal article" date="2017" name="BMC Genomics">
        <title>Comparative genomic and phylogenomic analyses of the Bifidobacteriaceae family.</title>
        <authorList>
            <person name="Lugli G.A."/>
            <person name="Milani C."/>
            <person name="Turroni F."/>
            <person name="Duranti S."/>
            <person name="Mancabelli L."/>
            <person name="Mangifesta M."/>
            <person name="Ferrario C."/>
            <person name="Modesto M."/>
            <person name="Mattarelli P."/>
            <person name="Jiri K."/>
            <person name="van Sinderen D."/>
            <person name="Ventura M."/>
        </authorList>
    </citation>
    <scope>NUCLEOTIDE SEQUENCE [LARGE SCALE GENOMIC DNA]</scope>
    <source>
        <strain evidence="1 2">LMG 28769</strain>
    </source>
</reference>
<keyword evidence="2" id="KW-1185">Reference proteome</keyword>
<dbReference type="EMBL" id="MWXA01000014">
    <property type="protein sequence ID" value="OZG64840.1"/>
    <property type="molecule type" value="Genomic_DNA"/>
</dbReference>
<dbReference type="RefSeq" id="WP_094695289.1">
    <property type="nucleotide sequence ID" value="NZ_MWXA01000014.1"/>
</dbReference>
<evidence type="ECO:0000313" key="1">
    <source>
        <dbReference type="EMBL" id="OZG64840.1"/>
    </source>
</evidence>
<protein>
    <submittedName>
        <fullName evidence="1">Uncharacterized protein</fullName>
    </submittedName>
</protein>
<name>A0A261G085_9BIFI</name>
<accession>A0A261G085</accession>
<dbReference type="GeneID" id="98296620"/>
<proteinExistence type="predicted"/>
<sequence length="236" mass="27150">MTSITTPSKSQSTEDYAPTVQRLMRLGQEEHIPDKSMNQWCFTDGVEKIEFDHEQFTRTTTKRFMPAIEYRSSTRYLYRLPDYSVVVLWTPADYTEFDTYAGGITVPDGYELWINNEWLVLSNGISIECELGNWPPATPLHKVTADITSIIATHHSETESSESNVKLEDYGLEATEPDDADVENAIIDSAYDSPRYEYGRGVADQWAKEKREAIHQWMRRHNQQVISSQQKKAGNR</sequence>
<dbReference type="AlphaFoldDB" id="A0A261G085"/>
<evidence type="ECO:0000313" key="2">
    <source>
        <dbReference type="Proteomes" id="UP000216451"/>
    </source>
</evidence>
<organism evidence="1 2">
    <name type="scientific">Bifidobacterium aquikefiri</name>
    <dbReference type="NCBI Taxonomy" id="1653207"/>
    <lineage>
        <taxon>Bacteria</taxon>
        <taxon>Bacillati</taxon>
        <taxon>Actinomycetota</taxon>
        <taxon>Actinomycetes</taxon>
        <taxon>Bifidobacteriales</taxon>
        <taxon>Bifidobacteriaceae</taxon>
        <taxon>Bifidobacterium</taxon>
    </lineage>
</organism>